<dbReference type="OrthoDB" id="4328192at2"/>
<dbReference type="Proteomes" id="UP000253868">
    <property type="component" value="Chromosome"/>
</dbReference>
<reference evidence="3" key="1">
    <citation type="submission" date="2018-07" db="EMBL/GenBank/DDBJ databases">
        <authorList>
            <person name="Zhao J."/>
        </authorList>
    </citation>
    <scope>NUCLEOTIDE SEQUENCE [LARGE SCALE GENOMIC DNA]</scope>
    <source>
        <strain evidence="3">GSSD-12</strain>
    </source>
</reference>
<sequence>MGRTGTTRRHALMAAGATAAGLLTACTSGGSSDGVLSPDAAARAARAARALRKRAAGDSEELLRRYDAVLARHPRRTELLTPLRAAVARHVSALTLRTGEPSPDSSSDADPDTDTGGNTDKVPEKPSATLAGASAVSSDPAEALKELAAAERRTSDAHTASLVTAAPELARLLASLAAANAAHAYLLTEGARS</sequence>
<evidence type="ECO:0000313" key="3">
    <source>
        <dbReference type="Proteomes" id="UP000253868"/>
    </source>
</evidence>
<organism evidence="2 3">
    <name type="scientific">Streptomyces paludis</name>
    <dbReference type="NCBI Taxonomy" id="2282738"/>
    <lineage>
        <taxon>Bacteria</taxon>
        <taxon>Bacillati</taxon>
        <taxon>Actinomycetota</taxon>
        <taxon>Actinomycetes</taxon>
        <taxon>Kitasatosporales</taxon>
        <taxon>Streptomycetaceae</taxon>
        <taxon>Streptomyces</taxon>
    </lineage>
</organism>
<dbReference type="AlphaFoldDB" id="A0A345I1T7"/>
<dbReference type="PROSITE" id="PS51257">
    <property type="entry name" value="PROKAR_LIPOPROTEIN"/>
    <property type="match status" value="1"/>
</dbReference>
<evidence type="ECO:0000256" key="1">
    <source>
        <dbReference type="SAM" id="MobiDB-lite"/>
    </source>
</evidence>
<feature type="region of interest" description="Disordered" evidence="1">
    <location>
        <begin position="95"/>
        <end position="139"/>
    </location>
</feature>
<dbReference type="PROSITE" id="PS51318">
    <property type="entry name" value="TAT"/>
    <property type="match status" value="1"/>
</dbReference>
<keyword evidence="3" id="KW-1185">Reference proteome</keyword>
<dbReference type="EMBL" id="CP031194">
    <property type="protein sequence ID" value="AXG82911.1"/>
    <property type="molecule type" value="Genomic_DNA"/>
</dbReference>
<protein>
    <recommendedName>
        <fullName evidence="4">Lipoprotein</fullName>
    </recommendedName>
</protein>
<gene>
    <name evidence="2" type="ORF">DVK44_26240</name>
</gene>
<dbReference type="InterPro" id="IPR006311">
    <property type="entry name" value="TAT_signal"/>
</dbReference>
<name>A0A345I1T7_9ACTN</name>
<dbReference type="KEGG" id="spad:DVK44_26240"/>
<evidence type="ECO:0000313" key="2">
    <source>
        <dbReference type="EMBL" id="AXG82911.1"/>
    </source>
</evidence>
<evidence type="ECO:0008006" key="4">
    <source>
        <dbReference type="Google" id="ProtNLM"/>
    </source>
</evidence>
<accession>A0A345I1T7</accession>
<proteinExistence type="predicted"/>